<name>A0A5C3F0B7_9BASI</name>
<keyword evidence="3" id="KW-1185">Reference proteome</keyword>
<gene>
    <name evidence="2" type="ORF">PSFLO_02172</name>
</gene>
<reference evidence="2 3" key="1">
    <citation type="submission" date="2018-03" db="EMBL/GenBank/DDBJ databases">
        <authorList>
            <person name="Guldener U."/>
        </authorList>
    </citation>
    <scope>NUCLEOTIDE SEQUENCE [LARGE SCALE GENOMIC DNA]</scope>
    <source>
        <strain evidence="2 3">DAOM196992</strain>
    </source>
</reference>
<dbReference type="AlphaFoldDB" id="A0A5C3F0B7"/>
<dbReference type="PANTHER" id="PTHR28207">
    <property type="entry name" value="ATP SYNTHASE SUBUNIT H, MITOCHONDRIAL"/>
    <property type="match status" value="1"/>
</dbReference>
<sequence>MAFTTFVARNVLGAQVRAISSSSVVAKDHIQDLYLRELKSYKAPAKAADAHKGQVRDFHAPQPPKAPAVPSSGELSSQLEAYAAAEPDLAEAVKESSSSELTEGGDVNAYLAEAAADIKVEAAHH</sequence>
<dbReference type="GO" id="GO:0046933">
    <property type="term" value="F:proton-transporting ATP synthase activity, rotational mechanism"/>
    <property type="evidence" value="ECO:0007669"/>
    <property type="project" value="TreeGrafter"/>
</dbReference>
<dbReference type="InterPro" id="IPR019711">
    <property type="entry name" value="ATP_synth_F0_suH"/>
</dbReference>
<dbReference type="Pfam" id="PF10775">
    <property type="entry name" value="ATP_sub_h"/>
    <property type="match status" value="1"/>
</dbReference>
<dbReference type="Proteomes" id="UP000323386">
    <property type="component" value="Unassembled WGS sequence"/>
</dbReference>
<dbReference type="PANTHER" id="PTHR28207:SF1">
    <property type="entry name" value="ATP SYNTHASE SUBUNIT H, MITOCHONDRIAL"/>
    <property type="match status" value="1"/>
</dbReference>
<evidence type="ECO:0000313" key="3">
    <source>
        <dbReference type="Proteomes" id="UP000323386"/>
    </source>
</evidence>
<organism evidence="2 3">
    <name type="scientific">Pseudozyma flocculosa</name>
    <dbReference type="NCBI Taxonomy" id="84751"/>
    <lineage>
        <taxon>Eukaryota</taxon>
        <taxon>Fungi</taxon>
        <taxon>Dikarya</taxon>
        <taxon>Basidiomycota</taxon>
        <taxon>Ustilaginomycotina</taxon>
        <taxon>Ustilaginomycetes</taxon>
        <taxon>Ustilaginales</taxon>
        <taxon>Ustilaginaceae</taxon>
        <taxon>Pseudozyma</taxon>
    </lineage>
</organism>
<feature type="compositionally biased region" description="Basic and acidic residues" evidence="1">
    <location>
        <begin position="48"/>
        <end position="59"/>
    </location>
</feature>
<evidence type="ECO:0000313" key="2">
    <source>
        <dbReference type="EMBL" id="SPO36701.1"/>
    </source>
</evidence>
<proteinExistence type="predicted"/>
<dbReference type="OrthoDB" id="274752at2759"/>
<evidence type="ECO:0000256" key="1">
    <source>
        <dbReference type="SAM" id="MobiDB-lite"/>
    </source>
</evidence>
<feature type="region of interest" description="Disordered" evidence="1">
    <location>
        <begin position="46"/>
        <end position="76"/>
    </location>
</feature>
<accession>A0A5C3F0B7</accession>
<dbReference type="EMBL" id="OOIP01000005">
    <property type="protein sequence ID" value="SPO36701.1"/>
    <property type="molecule type" value="Genomic_DNA"/>
</dbReference>
<protein>
    <submittedName>
        <fullName evidence="2">Uncharacterized protein</fullName>
    </submittedName>
</protein>